<evidence type="ECO:0000256" key="1">
    <source>
        <dbReference type="SAM" id="Phobius"/>
    </source>
</evidence>
<feature type="transmembrane region" description="Helical" evidence="1">
    <location>
        <begin position="43"/>
        <end position="63"/>
    </location>
</feature>
<accession>A0AAX2DMT6</accession>
<feature type="transmembrane region" description="Helical" evidence="1">
    <location>
        <begin position="69"/>
        <end position="90"/>
    </location>
</feature>
<evidence type="ECO:0000313" key="3">
    <source>
        <dbReference type="Proteomes" id="UP000183610"/>
    </source>
</evidence>
<protein>
    <submittedName>
        <fullName evidence="2">Uncharacterized protein</fullName>
    </submittedName>
</protein>
<proteinExistence type="predicted"/>
<dbReference type="EMBL" id="FNMX01000003">
    <property type="protein sequence ID" value="SDW41886.1"/>
    <property type="molecule type" value="Genomic_DNA"/>
</dbReference>
<evidence type="ECO:0000313" key="2">
    <source>
        <dbReference type="EMBL" id="SDW41886.1"/>
    </source>
</evidence>
<gene>
    <name evidence="2" type="ORF">SAMN05421782_103129</name>
</gene>
<dbReference type="AlphaFoldDB" id="A0AAX2DMT6"/>
<sequence>MTHVKLKARKKGKGVEMAIKKLNDFYFKKLGNWNLIHSFMKGFWRTFFLLVLLLIIGDIVVIELMDSRFFIPAILLSLLCIPLFYYILIYTRAKKFIRVRYQLRNFSEFTMMRRYLLFAYLEKSGFSTRDDLEKLLRFIHSEMAEEKKNDKPLNSVVGVFVAVFLAILGGSFLFLVENVVERLIAAVLIIVLAIILYAVGTFMMRVVRSKPEINKRKEHELTKEIIAIQTAMLVSENTSYHPFLAMERKVSENDFLKEIITSRSFL</sequence>
<keyword evidence="1" id="KW-0472">Membrane</keyword>
<feature type="transmembrane region" description="Helical" evidence="1">
    <location>
        <begin position="182"/>
        <end position="207"/>
    </location>
</feature>
<comment type="caution">
    <text evidence="2">The sequence shown here is derived from an EMBL/GenBank/DDBJ whole genome shotgun (WGS) entry which is preliminary data.</text>
</comment>
<keyword evidence="1" id="KW-1133">Transmembrane helix</keyword>
<keyword evidence="1" id="KW-0812">Transmembrane</keyword>
<name>A0AAX2DMT6_LISIV</name>
<feature type="transmembrane region" description="Helical" evidence="1">
    <location>
        <begin position="153"/>
        <end position="176"/>
    </location>
</feature>
<reference evidence="2 3" key="1">
    <citation type="submission" date="2016-10" db="EMBL/GenBank/DDBJ databases">
        <authorList>
            <person name="Varghese N."/>
            <person name="Submissions S."/>
        </authorList>
    </citation>
    <scope>NUCLEOTIDE SEQUENCE [LARGE SCALE GENOMIC DNA]</scope>
    <source>
        <strain evidence="2 3">ATCC 49954</strain>
    </source>
</reference>
<organism evidence="2 3">
    <name type="scientific">Listeria ivanovii</name>
    <dbReference type="NCBI Taxonomy" id="1638"/>
    <lineage>
        <taxon>Bacteria</taxon>
        <taxon>Bacillati</taxon>
        <taxon>Bacillota</taxon>
        <taxon>Bacilli</taxon>
        <taxon>Bacillales</taxon>
        <taxon>Listeriaceae</taxon>
        <taxon>Listeria</taxon>
    </lineage>
</organism>
<dbReference type="Proteomes" id="UP000183610">
    <property type="component" value="Unassembled WGS sequence"/>
</dbReference>